<dbReference type="PANTHER" id="PTHR42878">
    <property type="entry name" value="TWO-COMPONENT HISTIDINE KINASE"/>
    <property type="match status" value="1"/>
</dbReference>
<feature type="domain" description="Histidine kinase" evidence="7">
    <location>
        <begin position="229"/>
        <end position="434"/>
    </location>
</feature>
<feature type="transmembrane region" description="Helical" evidence="6">
    <location>
        <begin position="117"/>
        <end position="136"/>
    </location>
</feature>
<dbReference type="InterPro" id="IPR003661">
    <property type="entry name" value="HisK_dim/P_dom"/>
</dbReference>
<dbReference type="InterPro" id="IPR050351">
    <property type="entry name" value="BphY/WalK/GraS-like"/>
</dbReference>
<keyword evidence="3" id="KW-0597">Phosphoprotein</keyword>
<keyword evidence="6" id="KW-1133">Transmembrane helix</keyword>
<dbReference type="Gene3D" id="3.30.565.10">
    <property type="entry name" value="Histidine kinase-like ATPase, C-terminal domain"/>
    <property type="match status" value="1"/>
</dbReference>
<dbReference type="InterPro" id="IPR003594">
    <property type="entry name" value="HATPase_dom"/>
</dbReference>
<evidence type="ECO:0000256" key="1">
    <source>
        <dbReference type="ARBA" id="ARBA00000085"/>
    </source>
</evidence>
<sequence>MSGGVGREAASSRILATEMRNETPGSLIGLLGLSAVTTYIHFAFRPYVDRFTLDLWTFAMAGFLTVWLLALIIVWRRRPSDEEMLLVWAPGGKITTTFCNIAVAASVWLLLPHAPDGLRLLMIVLYLCYQIVQLSIATEGTQVASSAVIMVMGSLVVWVATSGEPWSIPLALFLTMIGAMLLGVRRLIRANVVAAEMAKLRSEESEVRTREALAVVAAERDARTRFIRAASHDLAQPLQAARLFFDRYRETGDERQAAGVTRAFASTSALLDAMLTHLKLEAGAVSADPQPLDADLFIAALAFDQSPAAGEAGMHLRTPRSRLAVTADPHLLKRALDNLVANALRHSKGESVLVTARRAREGRVRFWVLDDGEGVEAGVAPRLFEDFAQGSGSSGFGIGLASVAKLAAAMGGSAGHDPRWRSGSAFWIELPAAEMPAGALSVAA</sequence>
<evidence type="ECO:0000259" key="7">
    <source>
        <dbReference type="PROSITE" id="PS50109"/>
    </source>
</evidence>
<dbReference type="RefSeq" id="WP_380855197.1">
    <property type="nucleotide sequence ID" value="NZ_JBHRXV010000001.1"/>
</dbReference>
<organism evidence="8 9">
    <name type="scientific">Sphingoaurantiacus capsulatus</name>
    <dbReference type="NCBI Taxonomy" id="1771310"/>
    <lineage>
        <taxon>Bacteria</taxon>
        <taxon>Pseudomonadati</taxon>
        <taxon>Pseudomonadota</taxon>
        <taxon>Alphaproteobacteria</taxon>
        <taxon>Sphingomonadales</taxon>
        <taxon>Sphingosinicellaceae</taxon>
        <taxon>Sphingoaurantiacus</taxon>
    </lineage>
</organism>
<dbReference type="SUPFAM" id="SSF47384">
    <property type="entry name" value="Homodimeric domain of signal transducing histidine kinase"/>
    <property type="match status" value="1"/>
</dbReference>
<dbReference type="InterPro" id="IPR036097">
    <property type="entry name" value="HisK_dim/P_sf"/>
</dbReference>
<name>A0ABV7X4X9_9SPHN</name>
<dbReference type="SUPFAM" id="SSF55874">
    <property type="entry name" value="ATPase domain of HSP90 chaperone/DNA topoisomerase II/histidine kinase"/>
    <property type="match status" value="1"/>
</dbReference>
<dbReference type="PRINTS" id="PR00344">
    <property type="entry name" value="BCTRLSENSOR"/>
</dbReference>
<feature type="transmembrane region" description="Helical" evidence="6">
    <location>
        <begin position="27"/>
        <end position="44"/>
    </location>
</feature>
<keyword evidence="6" id="KW-0812">Transmembrane</keyword>
<evidence type="ECO:0000313" key="9">
    <source>
        <dbReference type="Proteomes" id="UP001595615"/>
    </source>
</evidence>
<dbReference type="Proteomes" id="UP001595615">
    <property type="component" value="Unassembled WGS sequence"/>
</dbReference>
<dbReference type="SMART" id="SM00388">
    <property type="entry name" value="HisKA"/>
    <property type="match status" value="1"/>
</dbReference>
<dbReference type="InterPro" id="IPR004358">
    <property type="entry name" value="Sig_transdc_His_kin-like_C"/>
</dbReference>
<dbReference type="InterPro" id="IPR005467">
    <property type="entry name" value="His_kinase_dom"/>
</dbReference>
<keyword evidence="6" id="KW-0472">Membrane</keyword>
<evidence type="ECO:0000313" key="8">
    <source>
        <dbReference type="EMBL" id="MFC3711042.1"/>
    </source>
</evidence>
<comment type="catalytic activity">
    <reaction evidence="1">
        <text>ATP + protein L-histidine = ADP + protein N-phospho-L-histidine.</text>
        <dbReference type="EC" id="2.7.13.3"/>
    </reaction>
</comment>
<dbReference type="EC" id="2.7.13.3" evidence="2"/>
<reference evidence="9" key="1">
    <citation type="journal article" date="2019" name="Int. J. Syst. Evol. Microbiol.">
        <title>The Global Catalogue of Microorganisms (GCM) 10K type strain sequencing project: providing services to taxonomists for standard genome sequencing and annotation.</title>
        <authorList>
            <consortium name="The Broad Institute Genomics Platform"/>
            <consortium name="The Broad Institute Genome Sequencing Center for Infectious Disease"/>
            <person name="Wu L."/>
            <person name="Ma J."/>
        </authorList>
    </citation>
    <scope>NUCLEOTIDE SEQUENCE [LARGE SCALE GENOMIC DNA]</scope>
    <source>
        <strain evidence="9">KCTC 42644</strain>
    </source>
</reference>
<evidence type="ECO:0000256" key="2">
    <source>
        <dbReference type="ARBA" id="ARBA00012438"/>
    </source>
</evidence>
<evidence type="ECO:0000256" key="6">
    <source>
        <dbReference type="SAM" id="Phobius"/>
    </source>
</evidence>
<feature type="transmembrane region" description="Helical" evidence="6">
    <location>
        <begin position="87"/>
        <end position="111"/>
    </location>
</feature>
<keyword evidence="5 8" id="KW-0418">Kinase</keyword>
<feature type="transmembrane region" description="Helical" evidence="6">
    <location>
        <begin position="143"/>
        <end position="160"/>
    </location>
</feature>
<dbReference type="EMBL" id="JBHRXV010000001">
    <property type="protein sequence ID" value="MFC3711042.1"/>
    <property type="molecule type" value="Genomic_DNA"/>
</dbReference>
<dbReference type="SMART" id="SM00387">
    <property type="entry name" value="HATPase_c"/>
    <property type="match status" value="1"/>
</dbReference>
<dbReference type="PROSITE" id="PS50109">
    <property type="entry name" value="HIS_KIN"/>
    <property type="match status" value="1"/>
</dbReference>
<evidence type="ECO:0000256" key="5">
    <source>
        <dbReference type="ARBA" id="ARBA00022777"/>
    </source>
</evidence>
<gene>
    <name evidence="8" type="ORF">ACFOMD_00575</name>
</gene>
<dbReference type="PANTHER" id="PTHR42878:SF14">
    <property type="entry name" value="OSMOLARITY TWO-COMPONENT SYSTEM PROTEIN SSK1"/>
    <property type="match status" value="1"/>
</dbReference>
<protein>
    <recommendedName>
        <fullName evidence="2">histidine kinase</fullName>
        <ecNumber evidence="2">2.7.13.3</ecNumber>
    </recommendedName>
</protein>
<accession>A0ABV7X4X9</accession>
<keyword evidence="4" id="KW-0808">Transferase</keyword>
<dbReference type="CDD" id="cd00075">
    <property type="entry name" value="HATPase"/>
    <property type="match status" value="1"/>
</dbReference>
<proteinExistence type="predicted"/>
<comment type="caution">
    <text evidence="8">The sequence shown here is derived from an EMBL/GenBank/DDBJ whole genome shotgun (WGS) entry which is preliminary data.</text>
</comment>
<feature type="transmembrane region" description="Helical" evidence="6">
    <location>
        <begin position="56"/>
        <end position="75"/>
    </location>
</feature>
<feature type="transmembrane region" description="Helical" evidence="6">
    <location>
        <begin position="166"/>
        <end position="184"/>
    </location>
</feature>
<evidence type="ECO:0000256" key="3">
    <source>
        <dbReference type="ARBA" id="ARBA00022553"/>
    </source>
</evidence>
<dbReference type="InterPro" id="IPR036890">
    <property type="entry name" value="HATPase_C_sf"/>
</dbReference>
<dbReference type="GO" id="GO:0016301">
    <property type="term" value="F:kinase activity"/>
    <property type="evidence" value="ECO:0007669"/>
    <property type="project" value="UniProtKB-KW"/>
</dbReference>
<keyword evidence="9" id="KW-1185">Reference proteome</keyword>
<evidence type="ECO:0000256" key="4">
    <source>
        <dbReference type="ARBA" id="ARBA00022679"/>
    </source>
</evidence>
<dbReference type="Pfam" id="PF02518">
    <property type="entry name" value="HATPase_c"/>
    <property type="match status" value="1"/>
</dbReference>